<dbReference type="Gramene" id="QL05p021681:mrna">
    <property type="protein sequence ID" value="QL05p021681:mrna"/>
    <property type="gene ID" value="QL05p021681"/>
</dbReference>
<organism evidence="1 2">
    <name type="scientific">Quercus lobata</name>
    <name type="common">Valley oak</name>
    <dbReference type="NCBI Taxonomy" id="97700"/>
    <lineage>
        <taxon>Eukaryota</taxon>
        <taxon>Viridiplantae</taxon>
        <taxon>Streptophyta</taxon>
        <taxon>Embryophyta</taxon>
        <taxon>Tracheophyta</taxon>
        <taxon>Spermatophyta</taxon>
        <taxon>Magnoliopsida</taxon>
        <taxon>eudicotyledons</taxon>
        <taxon>Gunneridae</taxon>
        <taxon>Pentapetalae</taxon>
        <taxon>rosids</taxon>
        <taxon>fabids</taxon>
        <taxon>Fagales</taxon>
        <taxon>Fagaceae</taxon>
        <taxon>Quercus</taxon>
    </lineage>
</organism>
<name>A0A7N2LPA4_QUELO</name>
<evidence type="ECO:0000313" key="2">
    <source>
        <dbReference type="Proteomes" id="UP000594261"/>
    </source>
</evidence>
<reference evidence="1" key="2">
    <citation type="submission" date="2021-01" db="UniProtKB">
        <authorList>
            <consortium name="EnsemblPlants"/>
        </authorList>
    </citation>
    <scope>IDENTIFICATION</scope>
</reference>
<protein>
    <submittedName>
        <fullName evidence="1">Uncharacterized protein</fullName>
    </submittedName>
</protein>
<dbReference type="PANTHER" id="PTHR31170">
    <property type="entry name" value="BNAC04G53230D PROTEIN"/>
    <property type="match status" value="1"/>
</dbReference>
<sequence>MEHNFMSRMDRKAITEDSLLLGSTTGENISHNQILDAPTCTSTSTTPNWVVKLVNDSMKEESFATPRYCTTPCTIFRAPTNMRRVNEHAYDPVLVSIGPFHYKKALLQGMEEHKLQFLFGLMRYQSKEEKEHRFQRLAEAMKRLEGRARRCYSEAFDDISTDDFVRMMVIDGCFILELFRYYQRSEKLYVITRWVIPIPPNRPHKTKRTVHRSF</sequence>
<accession>A0A7N2LPA4</accession>
<dbReference type="EMBL" id="LRBV02000005">
    <property type="status" value="NOT_ANNOTATED_CDS"/>
    <property type="molecule type" value="Genomic_DNA"/>
</dbReference>
<dbReference type="InterPro" id="IPR004158">
    <property type="entry name" value="DUF247_pln"/>
</dbReference>
<dbReference type="Pfam" id="PF03140">
    <property type="entry name" value="DUF247"/>
    <property type="match status" value="1"/>
</dbReference>
<dbReference type="AlphaFoldDB" id="A0A7N2LPA4"/>
<evidence type="ECO:0000313" key="1">
    <source>
        <dbReference type="EnsemblPlants" id="QL05p021681:mrna"/>
    </source>
</evidence>
<keyword evidence="2" id="KW-1185">Reference proteome</keyword>
<dbReference type="InParanoid" id="A0A7N2LPA4"/>
<dbReference type="EnsemblPlants" id="QL05p021681:mrna">
    <property type="protein sequence ID" value="QL05p021681:mrna"/>
    <property type="gene ID" value="QL05p021681"/>
</dbReference>
<dbReference type="PANTHER" id="PTHR31170:SF17">
    <property type="match status" value="1"/>
</dbReference>
<dbReference type="Proteomes" id="UP000594261">
    <property type="component" value="Chromosome 5"/>
</dbReference>
<proteinExistence type="predicted"/>
<reference evidence="1 2" key="1">
    <citation type="journal article" date="2016" name="G3 (Bethesda)">
        <title>First Draft Assembly and Annotation of the Genome of a California Endemic Oak Quercus lobata Nee (Fagaceae).</title>
        <authorList>
            <person name="Sork V.L."/>
            <person name="Fitz-Gibbon S.T."/>
            <person name="Puiu D."/>
            <person name="Crepeau M."/>
            <person name="Gugger P.F."/>
            <person name="Sherman R."/>
            <person name="Stevens K."/>
            <person name="Langley C.H."/>
            <person name="Pellegrini M."/>
            <person name="Salzberg S.L."/>
        </authorList>
    </citation>
    <scope>NUCLEOTIDE SEQUENCE [LARGE SCALE GENOMIC DNA]</scope>
    <source>
        <strain evidence="1 2">cv. SW786</strain>
    </source>
</reference>